<reference evidence="1" key="2">
    <citation type="journal article" date="2015" name="Fish Shellfish Immunol.">
        <title>Early steps in the European eel (Anguilla anguilla)-Vibrio vulnificus interaction in the gills: Role of the RtxA13 toxin.</title>
        <authorList>
            <person name="Callol A."/>
            <person name="Pajuelo D."/>
            <person name="Ebbesson L."/>
            <person name="Teles M."/>
            <person name="MacKenzie S."/>
            <person name="Amaro C."/>
        </authorList>
    </citation>
    <scope>NUCLEOTIDE SEQUENCE</scope>
</reference>
<protein>
    <submittedName>
        <fullName evidence="1">Uncharacterized protein</fullName>
    </submittedName>
</protein>
<reference evidence="1" key="1">
    <citation type="submission" date="2014-11" db="EMBL/GenBank/DDBJ databases">
        <authorList>
            <person name="Amaro Gonzalez C."/>
        </authorList>
    </citation>
    <scope>NUCLEOTIDE SEQUENCE</scope>
</reference>
<sequence>MIGFLILAKVTQNRNPHLGLISSYCPKMIFGDPQAFPIGG</sequence>
<organism evidence="1">
    <name type="scientific">Anguilla anguilla</name>
    <name type="common">European freshwater eel</name>
    <name type="synonym">Muraena anguilla</name>
    <dbReference type="NCBI Taxonomy" id="7936"/>
    <lineage>
        <taxon>Eukaryota</taxon>
        <taxon>Metazoa</taxon>
        <taxon>Chordata</taxon>
        <taxon>Craniata</taxon>
        <taxon>Vertebrata</taxon>
        <taxon>Euteleostomi</taxon>
        <taxon>Actinopterygii</taxon>
        <taxon>Neopterygii</taxon>
        <taxon>Teleostei</taxon>
        <taxon>Anguilliformes</taxon>
        <taxon>Anguillidae</taxon>
        <taxon>Anguilla</taxon>
    </lineage>
</organism>
<dbReference type="AlphaFoldDB" id="A0A0E9Q1J0"/>
<dbReference type="EMBL" id="GBXM01098589">
    <property type="protein sequence ID" value="JAH09988.1"/>
    <property type="molecule type" value="Transcribed_RNA"/>
</dbReference>
<evidence type="ECO:0000313" key="1">
    <source>
        <dbReference type="EMBL" id="JAH09988.1"/>
    </source>
</evidence>
<proteinExistence type="predicted"/>
<name>A0A0E9Q1J0_ANGAN</name>
<accession>A0A0E9Q1J0</accession>